<dbReference type="AlphaFoldDB" id="A0A7K0K475"/>
<comment type="caution">
    <text evidence="2">The sequence shown here is derived from an EMBL/GenBank/DDBJ whole genome shotgun (WGS) entry which is preliminary data.</text>
</comment>
<proteinExistence type="predicted"/>
<evidence type="ECO:0000259" key="1">
    <source>
        <dbReference type="PROSITE" id="PS51677"/>
    </source>
</evidence>
<dbReference type="InterPro" id="IPR032179">
    <property type="entry name" value="Cry22Aa_Ig-like"/>
</dbReference>
<dbReference type="GO" id="GO:0016810">
    <property type="term" value="F:hydrolase activity, acting on carbon-nitrogen (but not peptide) bonds"/>
    <property type="evidence" value="ECO:0007669"/>
    <property type="project" value="InterPro"/>
</dbReference>
<dbReference type="EMBL" id="VUMY01000016">
    <property type="protein sequence ID" value="MST50287.1"/>
    <property type="molecule type" value="Genomic_DNA"/>
</dbReference>
<dbReference type="InterPro" id="IPR050248">
    <property type="entry name" value="Polysacc_deacetylase_ArnD"/>
</dbReference>
<dbReference type="InterPro" id="IPR011330">
    <property type="entry name" value="Glyco_hydro/deAcase_b/a-brl"/>
</dbReference>
<protein>
    <submittedName>
        <fullName evidence="2">DUF5011 domain-containing protein</fullName>
    </submittedName>
</protein>
<dbReference type="Gene3D" id="3.20.20.370">
    <property type="entry name" value="Glycoside hydrolase/deacetylase"/>
    <property type="match status" value="1"/>
</dbReference>
<dbReference type="CDD" id="cd10944">
    <property type="entry name" value="CE4_SmPgdA_like"/>
    <property type="match status" value="1"/>
</dbReference>
<dbReference type="InterPro" id="IPR002509">
    <property type="entry name" value="NODB_dom"/>
</dbReference>
<gene>
    <name evidence="2" type="ORF">FYJ63_08610</name>
</gene>
<dbReference type="SUPFAM" id="SSF88713">
    <property type="entry name" value="Glycoside hydrolase/deacetylase"/>
    <property type="match status" value="1"/>
</dbReference>
<dbReference type="InterPro" id="IPR013783">
    <property type="entry name" value="Ig-like_fold"/>
</dbReference>
<dbReference type="PROSITE" id="PS51677">
    <property type="entry name" value="NODB"/>
    <property type="match status" value="1"/>
</dbReference>
<dbReference type="Proteomes" id="UP000442535">
    <property type="component" value="Unassembled WGS sequence"/>
</dbReference>
<dbReference type="Gene3D" id="2.60.40.10">
    <property type="entry name" value="Immunoglobulins"/>
    <property type="match status" value="1"/>
</dbReference>
<evidence type="ECO:0000313" key="2">
    <source>
        <dbReference type="EMBL" id="MST50287.1"/>
    </source>
</evidence>
<sequence length="405" mass="43836">MRVMKRRRVLVISLIVLAFAMVALAAVLMHVLRVQVVLSGDSDLKVNVGQPYHEPGAKAFLGSSSLPLRLADLEVRSSGKVDTNKLGEYRLKYSANWLFFESSSTRRVLVVDTTAPELTLKGNAEVTINAGSDFTDPGCSAVDNLDGDLSQKIKTNGQIDTLTVGDYVLNYEVKDGSGNTATAKRTVKVVPVKQVSQVNPGHKVVYLTFDDGPSRYTGALLDALAARNVHVTFFVTGSGDPALIGRAAREGHTVGIHTFSHDYKKIYASKAAYLDDLNAINSVIAAQTGSPTHIMRFPGGSSNTVSSFNPGIMTTLTRDLTNMGYYYFDWNVESGDAGRVKTSDAVFNNVIAGIQRHDVSVVLQHDSHGFSTEAVGRIVDWGISHGYTFLPLDETSPQAHQRVAN</sequence>
<dbReference type="Pfam" id="PF01522">
    <property type="entry name" value="Polysacc_deac_1"/>
    <property type="match status" value="1"/>
</dbReference>
<organism evidence="2 3">
    <name type="scientific">Mobiluncus porci</name>
    <dbReference type="NCBI Taxonomy" id="2652278"/>
    <lineage>
        <taxon>Bacteria</taxon>
        <taxon>Bacillati</taxon>
        <taxon>Actinomycetota</taxon>
        <taxon>Actinomycetes</taxon>
        <taxon>Actinomycetales</taxon>
        <taxon>Actinomycetaceae</taxon>
        <taxon>Mobiluncus</taxon>
    </lineage>
</organism>
<dbReference type="PANTHER" id="PTHR10587">
    <property type="entry name" value="GLYCOSYL TRANSFERASE-RELATED"/>
    <property type="match status" value="1"/>
</dbReference>
<feature type="domain" description="NodB homology" evidence="1">
    <location>
        <begin position="203"/>
        <end position="390"/>
    </location>
</feature>
<dbReference type="GO" id="GO:0005975">
    <property type="term" value="P:carbohydrate metabolic process"/>
    <property type="evidence" value="ECO:0007669"/>
    <property type="project" value="InterPro"/>
</dbReference>
<evidence type="ECO:0000313" key="3">
    <source>
        <dbReference type="Proteomes" id="UP000442535"/>
    </source>
</evidence>
<keyword evidence="3" id="KW-1185">Reference proteome</keyword>
<accession>A0A7K0K475</accession>
<dbReference type="Pfam" id="PF16403">
    <property type="entry name" value="Bact_surface_Ig-like"/>
    <property type="match status" value="2"/>
</dbReference>
<name>A0A7K0K475_9ACTO</name>
<dbReference type="PANTHER" id="PTHR10587:SF125">
    <property type="entry name" value="POLYSACCHARIDE DEACETYLASE YHEN-RELATED"/>
    <property type="match status" value="1"/>
</dbReference>
<reference evidence="2 3" key="1">
    <citation type="submission" date="2019-08" db="EMBL/GenBank/DDBJ databases">
        <title>In-depth cultivation of the pig gut microbiome towards novel bacterial diversity and tailored functional studies.</title>
        <authorList>
            <person name="Wylensek D."/>
            <person name="Hitch T.C.A."/>
            <person name="Clavel T."/>
        </authorList>
    </citation>
    <scope>NUCLEOTIDE SEQUENCE [LARGE SCALE GENOMIC DNA]</scope>
    <source>
        <strain evidence="2 3">RF-GAM-744-WT-7</strain>
    </source>
</reference>